<gene>
    <name evidence="1" type="ORF">BPAG_LOCUS13143</name>
</gene>
<reference evidence="3" key="1">
    <citation type="submission" date="2017-02" db="UniProtKB">
        <authorList>
            <consortium name="WormBaseParasite"/>
        </authorList>
    </citation>
    <scope>IDENTIFICATION</scope>
</reference>
<dbReference type="EMBL" id="UZAD01013357">
    <property type="protein sequence ID" value="VDN94328.1"/>
    <property type="molecule type" value="Genomic_DNA"/>
</dbReference>
<organism evidence="3">
    <name type="scientific">Brugia pahangi</name>
    <name type="common">Filarial nematode worm</name>
    <dbReference type="NCBI Taxonomy" id="6280"/>
    <lineage>
        <taxon>Eukaryota</taxon>
        <taxon>Metazoa</taxon>
        <taxon>Ecdysozoa</taxon>
        <taxon>Nematoda</taxon>
        <taxon>Chromadorea</taxon>
        <taxon>Rhabditida</taxon>
        <taxon>Spirurina</taxon>
        <taxon>Spiruromorpha</taxon>
        <taxon>Filarioidea</taxon>
        <taxon>Onchocercidae</taxon>
        <taxon>Brugia</taxon>
    </lineage>
</organism>
<name>A0A0N4TWB0_BRUPA</name>
<dbReference type="Proteomes" id="UP000278627">
    <property type="component" value="Unassembled WGS sequence"/>
</dbReference>
<dbReference type="AlphaFoldDB" id="A0A0N4TWB0"/>
<dbReference type="WBParaSite" id="BPAG_0001321501-mRNA-1">
    <property type="protein sequence ID" value="BPAG_0001321501-mRNA-1"/>
    <property type="gene ID" value="BPAG_0001321501"/>
</dbReference>
<protein>
    <submittedName>
        <fullName evidence="1 3">Uncharacterized protein</fullName>
    </submittedName>
</protein>
<proteinExistence type="predicted"/>
<accession>A0A0N4TWB0</accession>
<evidence type="ECO:0000313" key="2">
    <source>
        <dbReference type="Proteomes" id="UP000278627"/>
    </source>
</evidence>
<keyword evidence="2" id="KW-1185">Reference proteome</keyword>
<reference evidence="1 2" key="2">
    <citation type="submission" date="2018-11" db="EMBL/GenBank/DDBJ databases">
        <authorList>
            <consortium name="Pathogen Informatics"/>
        </authorList>
    </citation>
    <scope>NUCLEOTIDE SEQUENCE [LARGE SCALE GENOMIC DNA]</scope>
</reference>
<sequence>MCKAIKFVYETPDRKIAQVFPARTHELCASPEIMENCMHSILYLRDYRFFANSSRKRNVVEISGRQLLQRNIHRIIVMHRRMIAISDSGNGHITSSSVKIMGHEQCWKQKNIQKDLYCDLCILSLSNRRIVFLISIHCNLFSFFF</sequence>
<evidence type="ECO:0000313" key="3">
    <source>
        <dbReference type="WBParaSite" id="BPAG_0001321501-mRNA-1"/>
    </source>
</evidence>
<evidence type="ECO:0000313" key="1">
    <source>
        <dbReference type="EMBL" id="VDN94328.1"/>
    </source>
</evidence>